<keyword evidence="4" id="KW-1185">Reference proteome</keyword>
<evidence type="ECO:0000256" key="1">
    <source>
        <dbReference type="ARBA" id="ARBA00006484"/>
    </source>
</evidence>
<protein>
    <submittedName>
        <fullName evidence="3">SDR family NAD(P)-dependent oxidoreductase</fullName>
        <ecNumber evidence="3">1.1.1.-</ecNumber>
    </submittedName>
</protein>
<name>A0ABW1VJ03_9MICO</name>
<comment type="similarity">
    <text evidence="1">Belongs to the short-chain dehydrogenases/reductases (SDR) family.</text>
</comment>
<proteinExistence type="inferred from homology"/>
<evidence type="ECO:0000313" key="4">
    <source>
        <dbReference type="Proteomes" id="UP001596306"/>
    </source>
</evidence>
<evidence type="ECO:0000259" key="2">
    <source>
        <dbReference type="SMART" id="SM00822"/>
    </source>
</evidence>
<dbReference type="Gene3D" id="3.40.50.720">
    <property type="entry name" value="NAD(P)-binding Rossmann-like Domain"/>
    <property type="match status" value="1"/>
</dbReference>
<dbReference type="PANTHER" id="PTHR42879:SF2">
    <property type="entry name" value="3-OXOACYL-[ACYL-CARRIER-PROTEIN] REDUCTASE FABG"/>
    <property type="match status" value="1"/>
</dbReference>
<dbReference type="SUPFAM" id="SSF51735">
    <property type="entry name" value="NAD(P)-binding Rossmann-fold domains"/>
    <property type="match status" value="1"/>
</dbReference>
<dbReference type="PANTHER" id="PTHR42879">
    <property type="entry name" value="3-OXOACYL-(ACYL-CARRIER-PROTEIN) REDUCTASE"/>
    <property type="match status" value="1"/>
</dbReference>
<dbReference type="InterPro" id="IPR002347">
    <property type="entry name" value="SDR_fam"/>
</dbReference>
<keyword evidence="3" id="KW-0560">Oxidoreductase</keyword>
<organism evidence="3 4">
    <name type="scientific">Luethyella okanaganae</name>
    <dbReference type="NCBI Taxonomy" id="69372"/>
    <lineage>
        <taxon>Bacteria</taxon>
        <taxon>Bacillati</taxon>
        <taxon>Actinomycetota</taxon>
        <taxon>Actinomycetes</taxon>
        <taxon>Micrococcales</taxon>
        <taxon>Microbacteriaceae</taxon>
        <taxon>Luethyella</taxon>
    </lineage>
</organism>
<dbReference type="GO" id="GO:0016491">
    <property type="term" value="F:oxidoreductase activity"/>
    <property type="evidence" value="ECO:0007669"/>
    <property type="project" value="UniProtKB-KW"/>
</dbReference>
<dbReference type="PRINTS" id="PR00080">
    <property type="entry name" value="SDRFAMILY"/>
</dbReference>
<sequence>MRPGSLVGRVAIVTGAARGIGYAIAEAFSDEGARVLIADRDLQAAIAASAQVAGSVAVGVDVGSHTSVDSMVAAALEEFGRIDILVNNAGIDDTGAITAITDEQWDRMVNVNLTGVFYCTRAVTPTMIGQRYGRIISIGSNLGIIGSIGMPHYCAVKAGVHGLMRAVARELAPHGITANTIAPGPVDTDLLRSLPDEILDRKLADIPLGRFGQVGEIAPTAVLLASAAGGYYTGSTLNVTGGDVMY</sequence>
<accession>A0ABW1VJ03</accession>
<gene>
    <name evidence="3" type="ORF">ACFQB0_10775</name>
</gene>
<dbReference type="InterPro" id="IPR057326">
    <property type="entry name" value="KR_dom"/>
</dbReference>
<dbReference type="InterPro" id="IPR050259">
    <property type="entry name" value="SDR"/>
</dbReference>
<dbReference type="InterPro" id="IPR036291">
    <property type="entry name" value="NAD(P)-bd_dom_sf"/>
</dbReference>
<dbReference type="PRINTS" id="PR00081">
    <property type="entry name" value="GDHRDH"/>
</dbReference>
<dbReference type="SMART" id="SM00822">
    <property type="entry name" value="PKS_KR"/>
    <property type="match status" value="1"/>
</dbReference>
<reference evidence="4" key="1">
    <citation type="journal article" date="2019" name="Int. J. Syst. Evol. Microbiol.">
        <title>The Global Catalogue of Microorganisms (GCM) 10K type strain sequencing project: providing services to taxonomists for standard genome sequencing and annotation.</title>
        <authorList>
            <consortium name="The Broad Institute Genomics Platform"/>
            <consortium name="The Broad Institute Genome Sequencing Center for Infectious Disease"/>
            <person name="Wu L."/>
            <person name="Ma J."/>
        </authorList>
    </citation>
    <scope>NUCLEOTIDE SEQUENCE [LARGE SCALE GENOMIC DNA]</scope>
    <source>
        <strain evidence="4">CCUG 43304</strain>
    </source>
</reference>
<dbReference type="Pfam" id="PF13561">
    <property type="entry name" value="adh_short_C2"/>
    <property type="match status" value="1"/>
</dbReference>
<dbReference type="EMBL" id="JBHSTP010000002">
    <property type="protein sequence ID" value="MFC6356590.1"/>
    <property type="molecule type" value="Genomic_DNA"/>
</dbReference>
<dbReference type="RefSeq" id="WP_386731227.1">
    <property type="nucleotide sequence ID" value="NZ_JBHSTP010000002.1"/>
</dbReference>
<comment type="caution">
    <text evidence="3">The sequence shown here is derived from an EMBL/GenBank/DDBJ whole genome shotgun (WGS) entry which is preliminary data.</text>
</comment>
<dbReference type="Proteomes" id="UP001596306">
    <property type="component" value="Unassembled WGS sequence"/>
</dbReference>
<feature type="domain" description="Ketoreductase" evidence="2">
    <location>
        <begin position="9"/>
        <end position="184"/>
    </location>
</feature>
<evidence type="ECO:0000313" key="3">
    <source>
        <dbReference type="EMBL" id="MFC6356590.1"/>
    </source>
</evidence>
<dbReference type="EC" id="1.1.1.-" evidence="3"/>